<protein>
    <submittedName>
        <fullName evidence="1">Uncharacterized protein</fullName>
    </submittedName>
</protein>
<proteinExistence type="predicted"/>
<comment type="caution">
    <text evidence="1">The sequence shown here is derived from an EMBL/GenBank/DDBJ whole genome shotgun (WGS) entry which is preliminary data.</text>
</comment>
<organism evidence="1 2">
    <name type="scientific">Trichostrongylus colubriformis</name>
    <name type="common">Black scour worm</name>
    <dbReference type="NCBI Taxonomy" id="6319"/>
    <lineage>
        <taxon>Eukaryota</taxon>
        <taxon>Metazoa</taxon>
        <taxon>Ecdysozoa</taxon>
        <taxon>Nematoda</taxon>
        <taxon>Chromadorea</taxon>
        <taxon>Rhabditida</taxon>
        <taxon>Rhabditina</taxon>
        <taxon>Rhabditomorpha</taxon>
        <taxon>Strongyloidea</taxon>
        <taxon>Trichostrongylidae</taxon>
        <taxon>Trichostrongylus</taxon>
    </lineage>
</organism>
<sequence>MVESIVCLYLRVFLAVQSRSRANVPHCLTYHCPSGRFCPPYRNRRDAGCLESWWYRRMDTMGRMGTMYLDFWQ</sequence>
<keyword evidence="2" id="KW-1185">Reference proteome</keyword>
<dbReference type="AlphaFoldDB" id="A0AAN8ITC3"/>
<accession>A0AAN8ITC3</accession>
<evidence type="ECO:0000313" key="2">
    <source>
        <dbReference type="Proteomes" id="UP001331761"/>
    </source>
</evidence>
<gene>
    <name evidence="1" type="ORF">GCK32_013380</name>
</gene>
<reference evidence="1 2" key="1">
    <citation type="submission" date="2019-10" db="EMBL/GenBank/DDBJ databases">
        <title>Assembly and Annotation for the nematode Trichostrongylus colubriformis.</title>
        <authorList>
            <person name="Martin J."/>
        </authorList>
    </citation>
    <scope>NUCLEOTIDE SEQUENCE [LARGE SCALE GENOMIC DNA]</scope>
    <source>
        <strain evidence="1">G859</strain>
        <tissue evidence="1">Whole worm</tissue>
    </source>
</reference>
<name>A0AAN8ITC3_TRICO</name>
<evidence type="ECO:0000313" key="1">
    <source>
        <dbReference type="EMBL" id="KAK5986039.1"/>
    </source>
</evidence>
<dbReference type="Proteomes" id="UP001331761">
    <property type="component" value="Unassembled WGS sequence"/>
</dbReference>
<dbReference type="EMBL" id="WIXE01001064">
    <property type="protein sequence ID" value="KAK5986039.1"/>
    <property type="molecule type" value="Genomic_DNA"/>
</dbReference>